<evidence type="ECO:0000313" key="2">
    <source>
        <dbReference type="Proteomes" id="UP001218788"/>
    </source>
</evidence>
<gene>
    <name evidence="1" type="ORF">OIK42_08675</name>
</gene>
<dbReference type="RefSeq" id="WP_273639760.1">
    <property type="nucleotide sequence ID" value="NZ_JAQQXP010000001.1"/>
</dbReference>
<name>A0ABT5L1S6_9ALTE</name>
<proteinExistence type="predicted"/>
<accession>A0ABT5L1S6</accession>
<evidence type="ECO:0000313" key="1">
    <source>
        <dbReference type="EMBL" id="MDC8830833.1"/>
    </source>
</evidence>
<sequence>MTANALTEEQIQAWAREQFQRANKFLAERGIVYDSVFAEDCRYLVPFVAVWKIKALDKQVYWVITGDVPLDVTYFDSADNAREAMKYFSMHWQLKAENLEVNNTANDSSQTEYIELLRTKAEQLYALQDNDAMWGTGSAN</sequence>
<keyword evidence="2" id="KW-1185">Reference proteome</keyword>
<dbReference type="Proteomes" id="UP001218788">
    <property type="component" value="Unassembled WGS sequence"/>
</dbReference>
<dbReference type="Pfam" id="PF16108">
    <property type="entry name" value="DUF4826"/>
    <property type="match status" value="1"/>
</dbReference>
<organism evidence="1 2">
    <name type="scientific">Alteromonas gilva</name>
    <dbReference type="NCBI Taxonomy" id="2987522"/>
    <lineage>
        <taxon>Bacteria</taxon>
        <taxon>Pseudomonadati</taxon>
        <taxon>Pseudomonadota</taxon>
        <taxon>Gammaproteobacteria</taxon>
        <taxon>Alteromonadales</taxon>
        <taxon>Alteromonadaceae</taxon>
        <taxon>Alteromonas/Salinimonas group</taxon>
        <taxon>Alteromonas</taxon>
    </lineage>
</organism>
<reference evidence="1 2" key="1">
    <citation type="submission" date="2022-10" db="EMBL/GenBank/DDBJ databases">
        <title>Alteromonas sp. chi3 Genome sequencing.</title>
        <authorList>
            <person name="Park S."/>
        </authorList>
    </citation>
    <scope>NUCLEOTIDE SEQUENCE [LARGE SCALE GENOMIC DNA]</scope>
    <source>
        <strain evidence="2">chi3</strain>
    </source>
</reference>
<dbReference type="EMBL" id="JAQQXP010000001">
    <property type="protein sequence ID" value="MDC8830833.1"/>
    <property type="molecule type" value="Genomic_DNA"/>
</dbReference>
<comment type="caution">
    <text evidence="1">The sequence shown here is derived from an EMBL/GenBank/DDBJ whole genome shotgun (WGS) entry which is preliminary data.</text>
</comment>
<dbReference type="InterPro" id="IPR032251">
    <property type="entry name" value="DUF4826"/>
</dbReference>
<protein>
    <submittedName>
        <fullName evidence="1">DUF4826 family protein</fullName>
    </submittedName>
</protein>